<comment type="caution">
    <text evidence="1">The sequence shown here is derived from an EMBL/GenBank/DDBJ whole genome shotgun (WGS) entry which is preliminary data.</text>
</comment>
<keyword evidence="2" id="KW-1185">Reference proteome</keyword>
<evidence type="ECO:0000313" key="2">
    <source>
        <dbReference type="Proteomes" id="UP000886998"/>
    </source>
</evidence>
<name>A0A8X7C3P0_9ARAC</name>
<evidence type="ECO:0000313" key="1">
    <source>
        <dbReference type="EMBL" id="GFY54360.1"/>
    </source>
</evidence>
<dbReference type="AlphaFoldDB" id="A0A8X7C3P0"/>
<sequence length="89" mass="10237">MFFLRLLSIVESAVVHRNLGSSCVCLEGLRVVFRFRSSVSPLILTSEVKRRNRSVCENFVFYHCFLMEANGIEMVSTINVSCKTQTKDW</sequence>
<dbReference type="Proteomes" id="UP000886998">
    <property type="component" value="Unassembled WGS sequence"/>
</dbReference>
<dbReference type="EMBL" id="BMAV01009837">
    <property type="protein sequence ID" value="GFY54360.1"/>
    <property type="molecule type" value="Genomic_DNA"/>
</dbReference>
<proteinExistence type="predicted"/>
<gene>
    <name evidence="1" type="ORF">TNIN_448681</name>
</gene>
<accession>A0A8X7C3P0</accession>
<protein>
    <submittedName>
        <fullName evidence="1">Uncharacterized protein</fullName>
    </submittedName>
</protein>
<organism evidence="1 2">
    <name type="scientific">Trichonephila inaurata madagascariensis</name>
    <dbReference type="NCBI Taxonomy" id="2747483"/>
    <lineage>
        <taxon>Eukaryota</taxon>
        <taxon>Metazoa</taxon>
        <taxon>Ecdysozoa</taxon>
        <taxon>Arthropoda</taxon>
        <taxon>Chelicerata</taxon>
        <taxon>Arachnida</taxon>
        <taxon>Araneae</taxon>
        <taxon>Araneomorphae</taxon>
        <taxon>Entelegynae</taxon>
        <taxon>Araneoidea</taxon>
        <taxon>Nephilidae</taxon>
        <taxon>Trichonephila</taxon>
        <taxon>Trichonephila inaurata</taxon>
    </lineage>
</organism>
<reference evidence="1" key="1">
    <citation type="submission" date="2020-08" db="EMBL/GenBank/DDBJ databases">
        <title>Multicomponent nature underlies the extraordinary mechanical properties of spider dragline silk.</title>
        <authorList>
            <person name="Kono N."/>
            <person name="Nakamura H."/>
            <person name="Mori M."/>
            <person name="Yoshida Y."/>
            <person name="Ohtoshi R."/>
            <person name="Malay A.D."/>
            <person name="Moran D.A.P."/>
            <person name="Tomita M."/>
            <person name="Numata K."/>
            <person name="Arakawa K."/>
        </authorList>
    </citation>
    <scope>NUCLEOTIDE SEQUENCE</scope>
</reference>